<protein>
    <submittedName>
        <fullName evidence="1">Uncharacterized protein</fullName>
    </submittedName>
</protein>
<sequence>MSEISMEALRDLCRTLGSGGRIFSYAMIYEALSVDTEKLRNLIRGRCKDLCKSGELIRKGRGEYSYNENALTGKDALILKAAWRAIKAAKPGFSTHDIARRSGATYSHICKWFRFLVGNEYIKQHGRDKNIILYRATAKAQQTDETPLMPRKPHNPFESEKKAACELIKLFMLGDPYAPATQNKIIKNCRAILDRFENNQEVA</sequence>
<dbReference type="AlphaFoldDB" id="A0A1X7F2W8"/>
<name>A0A1X7F2W8_9BACT</name>
<gene>
    <name evidence="1" type="ORF">SAMN06295933_3605</name>
</gene>
<organism evidence="1 2">
    <name type="scientific">Desulfovibrio gilichinskyi</name>
    <dbReference type="NCBI Taxonomy" id="1519643"/>
    <lineage>
        <taxon>Bacteria</taxon>
        <taxon>Pseudomonadati</taxon>
        <taxon>Thermodesulfobacteriota</taxon>
        <taxon>Desulfovibrionia</taxon>
        <taxon>Desulfovibrionales</taxon>
        <taxon>Desulfovibrionaceae</taxon>
        <taxon>Desulfovibrio</taxon>
    </lineage>
</organism>
<dbReference type="RefSeq" id="WP_085104791.1">
    <property type="nucleotide sequence ID" value="NZ_FWZU01000009.1"/>
</dbReference>
<accession>A0A1X7F2W8</accession>
<dbReference type="Proteomes" id="UP000192906">
    <property type="component" value="Unassembled WGS sequence"/>
</dbReference>
<proteinExistence type="predicted"/>
<dbReference type="EMBL" id="FWZU01000009">
    <property type="protein sequence ID" value="SMF44501.1"/>
    <property type="molecule type" value="Genomic_DNA"/>
</dbReference>
<reference evidence="2" key="1">
    <citation type="submission" date="2017-04" db="EMBL/GenBank/DDBJ databases">
        <authorList>
            <person name="Varghese N."/>
            <person name="Submissions S."/>
        </authorList>
    </citation>
    <scope>NUCLEOTIDE SEQUENCE [LARGE SCALE GENOMIC DNA]</scope>
    <source>
        <strain evidence="2">K3S</strain>
    </source>
</reference>
<dbReference type="STRING" id="1519643.SAMN06295933_3605"/>
<evidence type="ECO:0000313" key="1">
    <source>
        <dbReference type="EMBL" id="SMF44501.1"/>
    </source>
</evidence>
<evidence type="ECO:0000313" key="2">
    <source>
        <dbReference type="Proteomes" id="UP000192906"/>
    </source>
</evidence>
<dbReference type="OrthoDB" id="5450103at2"/>
<keyword evidence="2" id="KW-1185">Reference proteome</keyword>